<dbReference type="Proteomes" id="UP000177725">
    <property type="component" value="Unassembled WGS sequence"/>
</dbReference>
<dbReference type="EMBL" id="MHMV01000046">
    <property type="protein sequence ID" value="OGZ33376.1"/>
    <property type="molecule type" value="Genomic_DNA"/>
</dbReference>
<feature type="domain" description="Bacterial repeat" evidence="3">
    <location>
        <begin position="752"/>
        <end position="810"/>
    </location>
</feature>
<evidence type="ECO:0000313" key="4">
    <source>
        <dbReference type="EMBL" id="OGZ33376.1"/>
    </source>
</evidence>
<evidence type="ECO:0000256" key="1">
    <source>
        <dbReference type="SAM" id="MobiDB-lite"/>
    </source>
</evidence>
<evidence type="ECO:0000259" key="3">
    <source>
        <dbReference type="Pfam" id="PF18998"/>
    </source>
</evidence>
<dbReference type="InterPro" id="IPR044060">
    <property type="entry name" value="Bacterial_rp_domain"/>
</dbReference>
<feature type="signal peptide" evidence="2">
    <location>
        <begin position="1"/>
        <end position="32"/>
    </location>
</feature>
<feature type="chain" id="PRO_5009582826" description="Bacterial repeat domain-containing protein" evidence="2">
    <location>
        <begin position="33"/>
        <end position="821"/>
    </location>
</feature>
<feature type="region of interest" description="Disordered" evidence="1">
    <location>
        <begin position="207"/>
        <end position="241"/>
    </location>
</feature>
<name>A0A1G2F5M6_9BACT</name>
<evidence type="ECO:0000256" key="2">
    <source>
        <dbReference type="SAM" id="SignalP"/>
    </source>
</evidence>
<gene>
    <name evidence="4" type="ORF">A2174_00370</name>
</gene>
<feature type="compositionally biased region" description="Pro residues" evidence="1">
    <location>
        <begin position="219"/>
        <end position="234"/>
    </location>
</feature>
<dbReference type="AlphaFoldDB" id="A0A1G2F5M6"/>
<proteinExistence type="predicted"/>
<organism evidence="4 5">
    <name type="scientific">Candidatus Portnoybacteria bacterium RBG_13_41_18</name>
    <dbReference type="NCBI Taxonomy" id="1801991"/>
    <lineage>
        <taxon>Bacteria</taxon>
        <taxon>Candidatus Portnoyibacteriota</taxon>
    </lineage>
</organism>
<sequence>MNIFLNKKFALIALVIILSGLFFVTATPPANAKDWTSKPSDTSKCRENSSANLSFSSLINPFLIFAEKTIKGFGYNVVLATSPDPDFCGAYEGTLPNTRGDNVICSGGTAEATISWVAAPTPINIPYAELCGPFTGDSELNPLEYYILDVNGTKYNTGKNNSLTISGLANNTNYNWSVNAFYRIGSFDGTSFEGTICSTSLLEYTDRPSGSFDTSNCSSPPPPPPPPPLSPPSTPTGFDGSCPIPGLSGQVTWNAVSNATYYVVRLDDKIDGLTSFSGIANFGVGGDLPFVGDWNGDGISREIGTMRDDQWYFDSNGNGAWDGCGVDGCSGQFGNSAAPLNDQPIIGAWNGGVVDKIGVFRPGGAQFILDNGDRNWNASDDTVINFSITPDPNDKGVAGDWSGDGSTGIGIFRNGQWYLDDNNDGITDLNGSFGQAGDLPIVGDWKDDGIVSGPAQIGVFRPDTGEWFLDNGNRTWDGCGAGNDTCYDANSFGYGTDLPVVGRWEETGTNDRIGVFRDIAWFVDINGNGTWDEFQSTTGTFFNFTTIPGHEYVVWLHACNANGCSNGASKGFICSIQYMLSVYREGSGYGSAKFSPPENIFSLPRSITYNSGTLVTLIPYAASDSTFSGWGTTCAEAGGTISDNECRNIRMNAAKNVTANFTLLAAPVNGACGSANGSSFSTAPTTNLCNAGTASAVSGSGPWAWSCIGSGGGTDASCSANLAGGGDCTLSIVTIGTGTVSGSAGSDIITNVTAYSEDVGCDSSVNITAYPAPGQKFIEWSGQACDKSTLVNCSFNMDGSSKSVAAEFKRRGFNWREILPW</sequence>
<evidence type="ECO:0000313" key="5">
    <source>
        <dbReference type="Proteomes" id="UP000177725"/>
    </source>
</evidence>
<keyword evidence="2" id="KW-0732">Signal</keyword>
<protein>
    <recommendedName>
        <fullName evidence="3">Bacterial repeat domain-containing protein</fullName>
    </recommendedName>
</protein>
<accession>A0A1G2F5M6</accession>
<reference evidence="4 5" key="1">
    <citation type="journal article" date="2016" name="Nat. Commun.">
        <title>Thousands of microbial genomes shed light on interconnected biogeochemical processes in an aquifer system.</title>
        <authorList>
            <person name="Anantharaman K."/>
            <person name="Brown C.T."/>
            <person name="Hug L.A."/>
            <person name="Sharon I."/>
            <person name="Castelle C.J."/>
            <person name="Probst A.J."/>
            <person name="Thomas B.C."/>
            <person name="Singh A."/>
            <person name="Wilkins M.J."/>
            <person name="Karaoz U."/>
            <person name="Brodie E.L."/>
            <person name="Williams K.H."/>
            <person name="Hubbard S.S."/>
            <person name="Banfield J.F."/>
        </authorList>
    </citation>
    <scope>NUCLEOTIDE SEQUENCE [LARGE SCALE GENOMIC DNA]</scope>
</reference>
<comment type="caution">
    <text evidence="4">The sequence shown here is derived from an EMBL/GenBank/DDBJ whole genome shotgun (WGS) entry which is preliminary data.</text>
</comment>
<dbReference type="Pfam" id="PF18998">
    <property type="entry name" value="Flg_new_2"/>
    <property type="match status" value="2"/>
</dbReference>
<feature type="domain" description="Bacterial repeat" evidence="3">
    <location>
        <begin position="607"/>
        <end position="662"/>
    </location>
</feature>